<name>A0A4Q4SVZ1_9PEZI</name>
<accession>A0A4Q4SVZ1</accession>
<sequence>MGSESYAHEDSSSIPVEHPNSGYHVSLESETPAFGDAATVPRGSTFLPHTTLYDFCTSPTRSSVASDGYEQSYASTLSEASTSYTSVPEAVSEYGMALGDQSQYAATGPYLPCDFVGWSACNEKFDVDDLHGWVGHVEQYHLFDNFPRKVMCWFCSETFKVGKNASKDERRTNFWSRMQHIQTHIRRDRKGEDDIRVDFHYAEHLHSAGLISEEVYHLARTRRDVIPYPDGSRRLLPLARDIYPSSFVPQGRLLQQERATQMRVNDPREEKRRRRHAQ</sequence>
<reference evidence="2 3" key="1">
    <citation type="submission" date="2018-06" db="EMBL/GenBank/DDBJ databases">
        <title>Complete Genomes of Monosporascus.</title>
        <authorList>
            <person name="Robinson A.J."/>
            <person name="Natvig D.O."/>
        </authorList>
    </citation>
    <scope>NUCLEOTIDE SEQUENCE [LARGE SCALE GENOMIC DNA]</scope>
    <source>
        <strain evidence="2 3">CBS 110550</strain>
    </source>
</reference>
<protein>
    <submittedName>
        <fullName evidence="2">Uncharacterized protein</fullName>
    </submittedName>
</protein>
<organism evidence="2 3">
    <name type="scientific">Monosporascus ibericus</name>
    <dbReference type="NCBI Taxonomy" id="155417"/>
    <lineage>
        <taxon>Eukaryota</taxon>
        <taxon>Fungi</taxon>
        <taxon>Dikarya</taxon>
        <taxon>Ascomycota</taxon>
        <taxon>Pezizomycotina</taxon>
        <taxon>Sordariomycetes</taxon>
        <taxon>Xylariomycetidae</taxon>
        <taxon>Xylariales</taxon>
        <taxon>Xylariales incertae sedis</taxon>
        <taxon>Monosporascus</taxon>
    </lineage>
</organism>
<dbReference type="STRING" id="155417.A0A4Q4SVZ1"/>
<proteinExistence type="predicted"/>
<dbReference type="OrthoDB" id="409136at2759"/>
<keyword evidence="3" id="KW-1185">Reference proteome</keyword>
<evidence type="ECO:0000256" key="1">
    <source>
        <dbReference type="SAM" id="MobiDB-lite"/>
    </source>
</evidence>
<feature type="region of interest" description="Disordered" evidence="1">
    <location>
        <begin position="254"/>
        <end position="278"/>
    </location>
</feature>
<feature type="region of interest" description="Disordered" evidence="1">
    <location>
        <begin position="1"/>
        <end position="27"/>
    </location>
</feature>
<comment type="caution">
    <text evidence="2">The sequence shown here is derived from an EMBL/GenBank/DDBJ whole genome shotgun (WGS) entry which is preliminary data.</text>
</comment>
<evidence type="ECO:0000313" key="2">
    <source>
        <dbReference type="EMBL" id="RYO86289.1"/>
    </source>
</evidence>
<evidence type="ECO:0000313" key="3">
    <source>
        <dbReference type="Proteomes" id="UP000293360"/>
    </source>
</evidence>
<dbReference type="Proteomes" id="UP000293360">
    <property type="component" value="Unassembled WGS sequence"/>
</dbReference>
<feature type="compositionally biased region" description="Basic and acidic residues" evidence="1">
    <location>
        <begin position="1"/>
        <end position="11"/>
    </location>
</feature>
<gene>
    <name evidence="2" type="ORF">DL764_009028</name>
</gene>
<dbReference type="EMBL" id="QJNU01000787">
    <property type="protein sequence ID" value="RYO86289.1"/>
    <property type="molecule type" value="Genomic_DNA"/>
</dbReference>
<dbReference type="AlphaFoldDB" id="A0A4Q4SVZ1"/>